<evidence type="ECO:0000313" key="2">
    <source>
        <dbReference type="Proteomes" id="UP001620409"/>
    </source>
</evidence>
<evidence type="ECO:0000313" key="1">
    <source>
        <dbReference type="EMBL" id="MFK2856020.1"/>
    </source>
</evidence>
<dbReference type="RefSeq" id="WP_380013954.1">
    <property type="nucleotide sequence ID" value="NZ_JADIKI010000023.1"/>
</dbReference>
<protein>
    <submittedName>
        <fullName evidence="1">Uncharacterized protein</fullName>
    </submittedName>
</protein>
<comment type="caution">
    <text evidence="1">The sequence shown here is derived from an EMBL/GenBank/DDBJ whole genome shotgun (WGS) entry which is preliminary data.</text>
</comment>
<organism evidence="1 2">
    <name type="scientific">Dyella humi</name>
    <dbReference type="NCBI Taxonomy" id="1770547"/>
    <lineage>
        <taxon>Bacteria</taxon>
        <taxon>Pseudomonadati</taxon>
        <taxon>Pseudomonadota</taxon>
        <taxon>Gammaproteobacteria</taxon>
        <taxon>Lysobacterales</taxon>
        <taxon>Rhodanobacteraceae</taxon>
        <taxon>Dyella</taxon>
    </lineage>
</organism>
<accession>A0ABW8IN29</accession>
<name>A0ABW8IN29_9GAMM</name>
<reference evidence="1 2" key="1">
    <citation type="submission" date="2020-10" db="EMBL/GenBank/DDBJ databases">
        <title>Phylogeny of dyella-like bacteria.</title>
        <authorList>
            <person name="Fu J."/>
        </authorList>
    </citation>
    <scope>NUCLEOTIDE SEQUENCE [LARGE SCALE GENOMIC DNA]</scope>
    <source>
        <strain evidence="1 2">DHG40</strain>
    </source>
</reference>
<proteinExistence type="predicted"/>
<dbReference type="Proteomes" id="UP001620409">
    <property type="component" value="Unassembled WGS sequence"/>
</dbReference>
<gene>
    <name evidence="1" type="ORF">ISP18_15555</name>
</gene>
<sequence length="120" mass="13311">MTGLSQRIVDYIAELMPLYTFQFADGHDCALSLTDGTLYMPVDESGHEKEEGWVAVLWQGNAHKRSELPGPVLAYQAALRCAELQGVGKLIGEVSAHREILLTRLQVVCGSLPHMEMMLR</sequence>
<keyword evidence="2" id="KW-1185">Reference proteome</keyword>
<dbReference type="EMBL" id="JADIKI010000023">
    <property type="protein sequence ID" value="MFK2856020.1"/>
    <property type="molecule type" value="Genomic_DNA"/>
</dbReference>